<feature type="compositionally biased region" description="Low complexity" evidence="1">
    <location>
        <begin position="324"/>
        <end position="343"/>
    </location>
</feature>
<evidence type="ECO:0000313" key="3">
    <source>
        <dbReference type="EMBL" id="KAL3816805.1"/>
    </source>
</evidence>
<feature type="compositionally biased region" description="Basic residues" evidence="1">
    <location>
        <begin position="516"/>
        <end position="527"/>
    </location>
</feature>
<reference evidence="3 4" key="1">
    <citation type="submission" date="2024-10" db="EMBL/GenBank/DDBJ databases">
        <title>Updated reference genomes for cyclostephanoid diatoms.</title>
        <authorList>
            <person name="Roberts W.R."/>
            <person name="Alverson A.J."/>
        </authorList>
    </citation>
    <scope>NUCLEOTIDE SEQUENCE [LARGE SCALE GENOMIC DNA]</scope>
    <source>
        <strain evidence="3 4">AJA228-03</strain>
    </source>
</reference>
<protein>
    <submittedName>
        <fullName evidence="3">Uncharacterized protein</fullName>
    </submittedName>
</protein>
<evidence type="ECO:0000256" key="2">
    <source>
        <dbReference type="SAM" id="SignalP"/>
    </source>
</evidence>
<comment type="caution">
    <text evidence="3">The sequence shown here is derived from an EMBL/GenBank/DDBJ whole genome shotgun (WGS) entry which is preliminary data.</text>
</comment>
<keyword evidence="2" id="KW-0732">Signal</keyword>
<evidence type="ECO:0000256" key="1">
    <source>
        <dbReference type="SAM" id="MobiDB-lite"/>
    </source>
</evidence>
<feature type="compositionally biased region" description="Basic residues" evidence="1">
    <location>
        <begin position="56"/>
        <end position="71"/>
    </location>
</feature>
<feature type="chain" id="PRO_5044758651" evidence="2">
    <location>
        <begin position="25"/>
        <end position="576"/>
    </location>
</feature>
<feature type="signal peptide" evidence="2">
    <location>
        <begin position="1"/>
        <end position="24"/>
    </location>
</feature>
<dbReference type="EMBL" id="JALLPB020000131">
    <property type="protein sequence ID" value="KAL3816805.1"/>
    <property type="molecule type" value="Genomic_DNA"/>
</dbReference>
<feature type="region of interest" description="Disordered" evidence="1">
    <location>
        <begin position="45"/>
        <end position="91"/>
    </location>
</feature>
<organism evidence="3 4">
    <name type="scientific">Cyclostephanos tholiformis</name>
    <dbReference type="NCBI Taxonomy" id="382380"/>
    <lineage>
        <taxon>Eukaryota</taxon>
        <taxon>Sar</taxon>
        <taxon>Stramenopiles</taxon>
        <taxon>Ochrophyta</taxon>
        <taxon>Bacillariophyta</taxon>
        <taxon>Coscinodiscophyceae</taxon>
        <taxon>Thalassiosirophycidae</taxon>
        <taxon>Stephanodiscales</taxon>
        <taxon>Stephanodiscaceae</taxon>
        <taxon>Cyclostephanos</taxon>
    </lineage>
</organism>
<feature type="region of interest" description="Disordered" evidence="1">
    <location>
        <begin position="319"/>
        <end position="532"/>
    </location>
</feature>
<name>A0ABD3RX94_9STRA</name>
<feature type="compositionally biased region" description="Polar residues" evidence="1">
    <location>
        <begin position="360"/>
        <end position="369"/>
    </location>
</feature>
<gene>
    <name evidence="3" type="ORF">ACHAXA_000908</name>
</gene>
<feature type="compositionally biased region" description="Low complexity" evidence="1">
    <location>
        <begin position="378"/>
        <end position="448"/>
    </location>
</feature>
<dbReference type="Proteomes" id="UP001530377">
    <property type="component" value="Unassembled WGS sequence"/>
</dbReference>
<dbReference type="AlphaFoldDB" id="A0ABD3RX94"/>
<keyword evidence="4" id="KW-1185">Reference proteome</keyword>
<accession>A0ABD3RX94</accession>
<proteinExistence type="predicted"/>
<sequence length="576" mass="60803">MSATKRRRPMLFAVCVALLPVAVAPDVSSGVRDDVDGMAMASGTAAVGGGMTPPPRHSHNMRGRHRRHHHRHDVDAPLLSSLSSSSEGRSHALHIEVKEEDGAGWLRSGRDIGYQNGVAAPAGSERVGRADYMDGGISSSSSRIGNVRHDQRLGWRETTRELDGDVEDDDDDVHVDEELEATEAELWYVDWKTNECSTGNYQWGMHTFDSQELCCRTMLSWMPLDECIASSEGSMTQMMSNYTRDGDPCPPAYVDGARYESRSVVSIYVTPKSGIVYRCKEGAMSLFCNSFGPNWSRTSRDGTTTHIVDDLGWERLGTCGDALTTTKPSSPTSSTVGPASSSPAMSPIVNPTGGRPTAPDGTSPSTPTSGGIVPYPTMPTSGGTSPSTPTSGGTSPSTPTSGGIVPYPTTPTSGGSSPSTSISGGNNPTITSPGGSTPSRPTSTAAPGMTPFISTPSKPSGGRPTNPDEPSSPSSPSVTVLTGPTGPIEFRPVVEVVEDESSTNIRAKSGKESKGSKKRYRRSKTKKRNDISPDATSINRLVEDGSGSLCWRSGMYCITEAENFACCGSCLDGICV</sequence>
<evidence type="ECO:0000313" key="4">
    <source>
        <dbReference type="Proteomes" id="UP001530377"/>
    </source>
</evidence>